<accession>A0A6P2RHM1</accession>
<protein>
    <submittedName>
        <fullName evidence="2">Uncharacterized protein</fullName>
    </submittedName>
</protein>
<evidence type="ECO:0000256" key="1">
    <source>
        <dbReference type="SAM" id="MobiDB-lite"/>
    </source>
</evidence>
<reference evidence="2 3" key="1">
    <citation type="submission" date="2019-09" db="EMBL/GenBank/DDBJ databases">
        <authorList>
            <person name="Depoorter E."/>
        </authorList>
    </citation>
    <scope>NUCLEOTIDE SEQUENCE [LARGE SCALE GENOMIC DNA]</scope>
    <source>
        <strain evidence="2">LMG 6863</strain>
    </source>
</reference>
<evidence type="ECO:0000313" key="2">
    <source>
        <dbReference type="EMBL" id="VWC32623.1"/>
    </source>
</evidence>
<feature type="region of interest" description="Disordered" evidence="1">
    <location>
        <begin position="26"/>
        <end position="47"/>
    </location>
</feature>
<name>A0A6P2RHM1_BURL3</name>
<gene>
    <name evidence="2" type="ORF">BLA6863_06510</name>
</gene>
<organism evidence="2 3">
    <name type="scientific">Burkholderia lata (strain ATCC 17760 / DSM 23089 / LMG 22485 / NCIMB 9086 / R18194 / 383)</name>
    <dbReference type="NCBI Taxonomy" id="482957"/>
    <lineage>
        <taxon>Bacteria</taxon>
        <taxon>Pseudomonadati</taxon>
        <taxon>Pseudomonadota</taxon>
        <taxon>Betaproteobacteria</taxon>
        <taxon>Burkholderiales</taxon>
        <taxon>Burkholderiaceae</taxon>
        <taxon>Burkholderia</taxon>
        <taxon>Burkholderia cepacia complex</taxon>
    </lineage>
</organism>
<dbReference type="EMBL" id="CABVPY010000065">
    <property type="protein sequence ID" value="VWC32623.1"/>
    <property type="molecule type" value="Genomic_DNA"/>
</dbReference>
<sequence length="262" mass="28190">MPEPITPATCQYSKEGHADCAIRSARADTRHPPRRGGLPRKAADAAARAAWPRGVAARRDARRRRLPRTRCRDIGTRLGRARRCAGAVCGRGSTSPHQRVAAAVSRCAQAVRETPAVPAACARDRPAAAGVGRNHRSRDLRQRCRNGRVVLAERRDARRPALAGREPRVHAVRSGFGARGDRDPAPRAAHALCRRPAGILLPREPRRPRTRCKATVGHGGAQCIQRHGARRPARGSGRGRADPAVRRGQHARAGDGGGRSAA</sequence>
<dbReference type="Proteomes" id="UP000494170">
    <property type="component" value="Unassembled WGS sequence"/>
</dbReference>
<feature type="region of interest" description="Disordered" evidence="1">
    <location>
        <begin position="202"/>
        <end position="262"/>
    </location>
</feature>
<proteinExistence type="predicted"/>
<dbReference type="AlphaFoldDB" id="A0A6P2RHM1"/>
<evidence type="ECO:0000313" key="3">
    <source>
        <dbReference type="Proteomes" id="UP000494170"/>
    </source>
</evidence>